<evidence type="ECO:0000313" key="2">
    <source>
        <dbReference type="EMBL" id="QDS67604.1"/>
    </source>
</evidence>
<organism evidence="2 3">
    <name type="scientific">Venturia effusa</name>
    <dbReference type="NCBI Taxonomy" id="50376"/>
    <lineage>
        <taxon>Eukaryota</taxon>
        <taxon>Fungi</taxon>
        <taxon>Dikarya</taxon>
        <taxon>Ascomycota</taxon>
        <taxon>Pezizomycotina</taxon>
        <taxon>Dothideomycetes</taxon>
        <taxon>Pleosporomycetidae</taxon>
        <taxon>Venturiales</taxon>
        <taxon>Venturiaceae</taxon>
        <taxon>Venturia</taxon>
    </lineage>
</organism>
<protein>
    <submittedName>
        <fullName evidence="2">Uncharacterized protein</fullName>
    </submittedName>
</protein>
<gene>
    <name evidence="2" type="ORF">FKW77_003976</name>
</gene>
<sequence length="119" mass="13624">MRQHSEPATAEHPSLAAKAQPSRPVSLQSLVDLLMYLTSLPLERRRLFFLSQADLQLWAPLVGVTCAQRKQSSSFISRLRLSDFWQAWRNKSSDPIEIELDVRDCYYNAGCVLDEVEQT</sequence>
<feature type="region of interest" description="Disordered" evidence="1">
    <location>
        <begin position="1"/>
        <end position="23"/>
    </location>
</feature>
<dbReference type="Proteomes" id="UP000316270">
    <property type="component" value="Chromosome 1"/>
</dbReference>
<keyword evidence="3" id="KW-1185">Reference proteome</keyword>
<evidence type="ECO:0000256" key="1">
    <source>
        <dbReference type="SAM" id="MobiDB-lite"/>
    </source>
</evidence>
<proteinExistence type="predicted"/>
<reference evidence="2 3" key="1">
    <citation type="submission" date="2019-07" db="EMBL/GenBank/DDBJ databases">
        <title>Finished genome of Venturia effusa.</title>
        <authorList>
            <person name="Young C.A."/>
            <person name="Cox M.P."/>
            <person name="Ganley A.R.D."/>
            <person name="David W.J."/>
        </authorList>
    </citation>
    <scope>NUCLEOTIDE SEQUENCE [LARGE SCALE GENOMIC DNA]</scope>
    <source>
        <strain evidence="3">albino</strain>
    </source>
</reference>
<dbReference type="AlphaFoldDB" id="A0A517KW43"/>
<accession>A0A517KW43</accession>
<evidence type="ECO:0000313" key="3">
    <source>
        <dbReference type="Proteomes" id="UP000316270"/>
    </source>
</evidence>
<name>A0A517KW43_9PEZI</name>
<dbReference type="EMBL" id="CP042185">
    <property type="protein sequence ID" value="QDS67604.1"/>
    <property type="molecule type" value="Genomic_DNA"/>
</dbReference>